<reference evidence="1 2" key="1">
    <citation type="journal article" date="2021" name="ISME Commun">
        <title>Automated analysis of genomic sequences facilitates high-throughput and comprehensive description of bacteria.</title>
        <authorList>
            <person name="Hitch T.C.A."/>
        </authorList>
    </citation>
    <scope>NUCLEOTIDE SEQUENCE [LARGE SCALE GENOMIC DNA]</scope>
    <source>
        <strain evidence="1 2">Sanger_03</strain>
    </source>
</reference>
<name>A0ABT2RJQ9_9FIRM</name>
<keyword evidence="2" id="KW-1185">Reference proteome</keyword>
<sequence>MVNLRVINDLNSTRTRVNIPTSKEKNKCTEVLVVVVMKAIIDVWNLLEKYDIEYVNVCSTMVAISNAEYERLLGLSKNKQYIQNLRNRSPFAIQWMASH</sequence>
<accession>A0ABT2RJQ9</accession>
<evidence type="ECO:0000313" key="1">
    <source>
        <dbReference type="EMBL" id="MCU6685645.1"/>
    </source>
</evidence>
<protein>
    <submittedName>
        <fullName evidence="1">Uncharacterized protein</fullName>
    </submittedName>
</protein>
<organism evidence="1 2">
    <name type="scientific">Dorea acetigenes</name>
    <dbReference type="NCBI Taxonomy" id="2981787"/>
    <lineage>
        <taxon>Bacteria</taxon>
        <taxon>Bacillati</taxon>
        <taxon>Bacillota</taxon>
        <taxon>Clostridia</taxon>
        <taxon>Lachnospirales</taxon>
        <taxon>Lachnospiraceae</taxon>
        <taxon>Dorea</taxon>
    </lineage>
</organism>
<dbReference type="RefSeq" id="WP_158368246.1">
    <property type="nucleotide sequence ID" value="NZ_JAOQJU010000002.1"/>
</dbReference>
<dbReference type="EMBL" id="JAOQJU010000002">
    <property type="protein sequence ID" value="MCU6685645.1"/>
    <property type="molecule type" value="Genomic_DNA"/>
</dbReference>
<gene>
    <name evidence="1" type="ORF">OCV99_03575</name>
</gene>
<evidence type="ECO:0000313" key="2">
    <source>
        <dbReference type="Proteomes" id="UP001652431"/>
    </source>
</evidence>
<dbReference type="Proteomes" id="UP001652431">
    <property type="component" value="Unassembled WGS sequence"/>
</dbReference>
<proteinExistence type="predicted"/>
<comment type="caution">
    <text evidence="1">The sequence shown here is derived from an EMBL/GenBank/DDBJ whole genome shotgun (WGS) entry which is preliminary data.</text>
</comment>